<protein>
    <submittedName>
        <fullName evidence="1">Uncharacterized protein</fullName>
    </submittedName>
</protein>
<dbReference type="Proteomes" id="UP000298663">
    <property type="component" value="Unassembled WGS sequence"/>
</dbReference>
<name>A0A4U5MLX7_STECR</name>
<comment type="caution">
    <text evidence="1">The sequence shown here is derived from an EMBL/GenBank/DDBJ whole genome shotgun (WGS) entry which is preliminary data.</text>
</comment>
<gene>
    <name evidence="1" type="ORF">L596_022513</name>
</gene>
<accession>A0A4U5MLX7</accession>
<sequence length="66" mass="7850">MFEISKRRKILLNKLKRIETGIRQDTSRKQLKINEDSRKNGEDPCMWTQPVYTVGKIRSRRTTGKD</sequence>
<evidence type="ECO:0000313" key="1">
    <source>
        <dbReference type="EMBL" id="TKR70490.1"/>
    </source>
</evidence>
<evidence type="ECO:0000313" key="2">
    <source>
        <dbReference type="Proteomes" id="UP000298663"/>
    </source>
</evidence>
<keyword evidence="2" id="KW-1185">Reference proteome</keyword>
<dbReference type="EMBL" id="AZBU02000007">
    <property type="protein sequence ID" value="TKR70490.1"/>
    <property type="molecule type" value="Genomic_DNA"/>
</dbReference>
<reference evidence="1 2" key="1">
    <citation type="journal article" date="2015" name="Genome Biol.">
        <title>Comparative genomics of Steinernema reveals deeply conserved gene regulatory networks.</title>
        <authorList>
            <person name="Dillman A.R."/>
            <person name="Macchietto M."/>
            <person name="Porter C.F."/>
            <person name="Rogers A."/>
            <person name="Williams B."/>
            <person name="Antoshechkin I."/>
            <person name="Lee M.M."/>
            <person name="Goodwin Z."/>
            <person name="Lu X."/>
            <person name="Lewis E.E."/>
            <person name="Goodrich-Blair H."/>
            <person name="Stock S.P."/>
            <person name="Adams B.J."/>
            <person name="Sternberg P.W."/>
            <person name="Mortazavi A."/>
        </authorList>
    </citation>
    <scope>NUCLEOTIDE SEQUENCE [LARGE SCALE GENOMIC DNA]</scope>
    <source>
        <strain evidence="1 2">ALL</strain>
    </source>
</reference>
<proteinExistence type="predicted"/>
<organism evidence="1 2">
    <name type="scientific">Steinernema carpocapsae</name>
    <name type="common">Entomopathogenic nematode</name>
    <dbReference type="NCBI Taxonomy" id="34508"/>
    <lineage>
        <taxon>Eukaryota</taxon>
        <taxon>Metazoa</taxon>
        <taxon>Ecdysozoa</taxon>
        <taxon>Nematoda</taxon>
        <taxon>Chromadorea</taxon>
        <taxon>Rhabditida</taxon>
        <taxon>Tylenchina</taxon>
        <taxon>Panagrolaimomorpha</taxon>
        <taxon>Strongyloidoidea</taxon>
        <taxon>Steinernematidae</taxon>
        <taxon>Steinernema</taxon>
    </lineage>
</organism>
<reference evidence="1 2" key="2">
    <citation type="journal article" date="2019" name="G3 (Bethesda)">
        <title>Hybrid Assembly of the Genome of the Entomopathogenic Nematode Steinernema carpocapsae Identifies the X-Chromosome.</title>
        <authorList>
            <person name="Serra L."/>
            <person name="Macchietto M."/>
            <person name="Macias-Munoz A."/>
            <person name="McGill C.J."/>
            <person name="Rodriguez I.M."/>
            <person name="Rodriguez B."/>
            <person name="Murad R."/>
            <person name="Mortazavi A."/>
        </authorList>
    </citation>
    <scope>NUCLEOTIDE SEQUENCE [LARGE SCALE GENOMIC DNA]</scope>
    <source>
        <strain evidence="1 2">ALL</strain>
    </source>
</reference>
<dbReference type="AlphaFoldDB" id="A0A4U5MLX7"/>